<dbReference type="GO" id="GO:0003677">
    <property type="term" value="F:DNA binding"/>
    <property type="evidence" value="ECO:0007669"/>
    <property type="project" value="UniProtKB-KW"/>
</dbReference>
<evidence type="ECO:0000313" key="10">
    <source>
        <dbReference type="EnsemblPlants" id="KRH38568"/>
    </source>
</evidence>
<evidence type="ECO:0000256" key="6">
    <source>
        <dbReference type="ARBA" id="ARBA00023242"/>
    </source>
</evidence>
<dbReference type="InParanoid" id="A0A0R0IF82"/>
<keyword evidence="5" id="KW-0238">DNA-binding</keyword>
<dbReference type="Gramene" id="KRH38568">
    <property type="protein sequence ID" value="KRH38568"/>
    <property type="gene ID" value="GLYMA_09G144100"/>
</dbReference>
<dbReference type="Pfam" id="PF14372">
    <property type="entry name" value="hAT-like_RNase-H"/>
    <property type="match status" value="1"/>
</dbReference>
<dbReference type="Proteomes" id="UP000008827">
    <property type="component" value="Chromosome 9"/>
</dbReference>
<evidence type="ECO:0000259" key="8">
    <source>
        <dbReference type="Pfam" id="PF14372"/>
    </source>
</evidence>
<dbReference type="SUPFAM" id="SSF53098">
    <property type="entry name" value="Ribonuclease H-like"/>
    <property type="match status" value="1"/>
</dbReference>
<dbReference type="InterPro" id="IPR008906">
    <property type="entry name" value="HATC_C_dom"/>
</dbReference>
<reference evidence="9" key="3">
    <citation type="submission" date="2018-07" db="EMBL/GenBank/DDBJ databases">
        <title>WGS assembly of Glycine max.</title>
        <authorList>
            <person name="Schmutz J."/>
            <person name="Cannon S."/>
            <person name="Schlueter J."/>
            <person name="Ma J."/>
            <person name="Mitros T."/>
            <person name="Nelson W."/>
            <person name="Hyten D."/>
            <person name="Song Q."/>
            <person name="Thelen J."/>
            <person name="Cheng J."/>
            <person name="Xu D."/>
            <person name="Hellsten U."/>
            <person name="May G."/>
            <person name="Yu Y."/>
            <person name="Sakurai T."/>
            <person name="Umezawa T."/>
            <person name="Bhattacharyya M."/>
            <person name="Sandhu D."/>
            <person name="Valliyodan B."/>
            <person name="Lindquist E."/>
            <person name="Peto M."/>
            <person name="Grant D."/>
            <person name="Shu S."/>
            <person name="Goodstein D."/>
            <person name="Barry K."/>
            <person name="Futrell-Griggs M."/>
            <person name="Abernathy B."/>
            <person name="Du J."/>
            <person name="Tian Z."/>
            <person name="Zhu L."/>
            <person name="Gill N."/>
            <person name="Joshi T."/>
            <person name="Libault M."/>
            <person name="Sethuraman A."/>
            <person name="Zhang X."/>
            <person name="Shinozaki K."/>
            <person name="Nguyen H."/>
            <person name="Wing R."/>
            <person name="Cregan P."/>
            <person name="Specht J."/>
            <person name="Grimwood J."/>
            <person name="Rokhsar D."/>
            <person name="Stacey G."/>
            <person name="Shoemaker R."/>
            <person name="Jackson S."/>
        </authorList>
    </citation>
    <scope>NUCLEOTIDE SEQUENCE</scope>
    <source>
        <tissue evidence="9">Callus</tissue>
    </source>
</reference>
<evidence type="ECO:0008006" key="12">
    <source>
        <dbReference type="Google" id="ProtNLM"/>
    </source>
</evidence>
<evidence type="ECO:0000256" key="1">
    <source>
        <dbReference type="ARBA" id="ARBA00004123"/>
    </source>
</evidence>
<evidence type="ECO:0000256" key="4">
    <source>
        <dbReference type="ARBA" id="ARBA00022833"/>
    </source>
</evidence>
<evidence type="ECO:0000256" key="2">
    <source>
        <dbReference type="ARBA" id="ARBA00022723"/>
    </source>
</evidence>
<dbReference type="EMBL" id="CM000842">
    <property type="protein sequence ID" value="KRH38568.1"/>
    <property type="molecule type" value="Genomic_DNA"/>
</dbReference>
<name>A0A0R0IF82_SOYBN</name>
<evidence type="ECO:0000256" key="3">
    <source>
        <dbReference type="ARBA" id="ARBA00022771"/>
    </source>
</evidence>
<dbReference type="PaxDb" id="3847-GLYMA09G26645.1"/>
<dbReference type="PANTHER" id="PTHR46481:SF10">
    <property type="entry name" value="ZINC FINGER BED DOMAIN-CONTAINING PROTEIN 39"/>
    <property type="match status" value="1"/>
</dbReference>
<reference evidence="9 10" key="1">
    <citation type="journal article" date="2010" name="Nature">
        <title>Genome sequence of the palaeopolyploid soybean.</title>
        <authorList>
            <person name="Schmutz J."/>
            <person name="Cannon S.B."/>
            <person name="Schlueter J."/>
            <person name="Ma J."/>
            <person name="Mitros T."/>
            <person name="Nelson W."/>
            <person name="Hyten D.L."/>
            <person name="Song Q."/>
            <person name="Thelen J.J."/>
            <person name="Cheng J."/>
            <person name="Xu D."/>
            <person name="Hellsten U."/>
            <person name="May G.D."/>
            <person name="Yu Y."/>
            <person name="Sakurai T."/>
            <person name="Umezawa T."/>
            <person name="Bhattacharyya M.K."/>
            <person name="Sandhu D."/>
            <person name="Valliyodan B."/>
            <person name="Lindquist E."/>
            <person name="Peto M."/>
            <person name="Grant D."/>
            <person name="Shu S."/>
            <person name="Goodstein D."/>
            <person name="Barry K."/>
            <person name="Futrell-Griggs M."/>
            <person name="Abernathy B."/>
            <person name="Du J."/>
            <person name="Tian Z."/>
            <person name="Zhu L."/>
            <person name="Gill N."/>
            <person name="Joshi T."/>
            <person name="Libault M."/>
            <person name="Sethuraman A."/>
            <person name="Zhang X.-C."/>
            <person name="Shinozaki K."/>
            <person name="Nguyen H.T."/>
            <person name="Wing R.A."/>
            <person name="Cregan P."/>
            <person name="Specht J."/>
            <person name="Grimwood J."/>
            <person name="Rokhsar D."/>
            <person name="Stacey G."/>
            <person name="Shoemaker R.C."/>
            <person name="Jackson S.A."/>
        </authorList>
    </citation>
    <scope>NUCLEOTIDE SEQUENCE</scope>
    <source>
        <strain evidence="10">cv. Williams 82</strain>
        <tissue evidence="9">Callus</tissue>
    </source>
</reference>
<reference evidence="10" key="2">
    <citation type="submission" date="2018-02" db="UniProtKB">
        <authorList>
            <consortium name="EnsemblPlants"/>
        </authorList>
    </citation>
    <scope>IDENTIFICATION</scope>
    <source>
        <strain evidence="10">Williams 82</strain>
    </source>
</reference>
<evidence type="ECO:0000313" key="9">
    <source>
        <dbReference type="EMBL" id="KRH38568.1"/>
    </source>
</evidence>
<keyword evidence="4" id="KW-0862">Zinc</keyword>
<dbReference type="OMA" id="EEWARID"/>
<sequence length="431" mass="49949">MISMMIIEHDLPFSFVEHRRFKDLLQYLHLDVMVPSRRVATMNVNNLYDFEKKKMKCLLSKVPSRISLTSDVWTSCTFEGYISLIAHYVDANWKLNISGGEFFHIQCCAHILNLFVQEGLKVASPAINKIRESIKYVKGSEGRMKVFKACVAKVDGIHTKMGLRLDVITRWNSTFLMLKSGLVYRCAFCSLSFDDRSYSSCPTNIEWERGQKMCDFLHPFFQITELIYDSSYPTSNLYFMQVWKIECLLLQNLSNEDELIRTITIDMKTKFDKYWSDYSNVLSFGCILDPRFKIKLLKYCYSKLGLDPISCQAKLKVVEHKLYTLYNEYVQMYSKGTSSNVGLSQGLSQETMATTSTISIAQELIQFEDENMSQVGKSQLDTYLEEANLPNKYHPNLDILQYWKDNQARFPDLSLLTCDILSIQITTVTFE</sequence>
<accession>A0A0R0IF82</accession>
<feature type="domain" description="HAT C-terminal dimerisation" evidence="7">
    <location>
        <begin position="380"/>
        <end position="431"/>
    </location>
</feature>
<feature type="domain" description="hAT-like transposase RNase-H fold" evidence="8">
    <location>
        <begin position="230"/>
        <end position="329"/>
    </location>
</feature>
<dbReference type="Pfam" id="PF05699">
    <property type="entry name" value="Dimer_Tnp_hAT"/>
    <property type="match status" value="1"/>
</dbReference>
<keyword evidence="11" id="KW-1185">Reference proteome</keyword>
<dbReference type="GO" id="GO:0046983">
    <property type="term" value="F:protein dimerization activity"/>
    <property type="evidence" value="ECO:0007669"/>
    <property type="project" value="InterPro"/>
</dbReference>
<keyword evidence="2" id="KW-0479">Metal-binding</keyword>
<dbReference type="AlphaFoldDB" id="A0A0R0IF82"/>
<dbReference type="PANTHER" id="PTHR46481">
    <property type="entry name" value="ZINC FINGER BED DOMAIN-CONTAINING PROTEIN 4"/>
    <property type="match status" value="1"/>
</dbReference>
<dbReference type="InterPro" id="IPR052035">
    <property type="entry name" value="ZnF_BED_domain_contain"/>
</dbReference>
<evidence type="ECO:0000259" key="7">
    <source>
        <dbReference type="Pfam" id="PF05699"/>
    </source>
</evidence>
<comment type="subcellular location">
    <subcellularLocation>
        <location evidence="1">Nucleus</location>
    </subcellularLocation>
</comment>
<dbReference type="STRING" id="3847.A0A0R0IF82"/>
<proteinExistence type="predicted"/>
<dbReference type="EnsemblPlants" id="KRH38568">
    <property type="protein sequence ID" value="KRH38568"/>
    <property type="gene ID" value="GLYMA_09G144100"/>
</dbReference>
<keyword evidence="3" id="KW-0863">Zinc-finger</keyword>
<evidence type="ECO:0000313" key="11">
    <source>
        <dbReference type="Proteomes" id="UP000008827"/>
    </source>
</evidence>
<keyword evidence="6" id="KW-0539">Nucleus</keyword>
<organism evidence="9">
    <name type="scientific">Glycine max</name>
    <name type="common">Soybean</name>
    <name type="synonym">Glycine hispida</name>
    <dbReference type="NCBI Taxonomy" id="3847"/>
    <lineage>
        <taxon>Eukaryota</taxon>
        <taxon>Viridiplantae</taxon>
        <taxon>Streptophyta</taxon>
        <taxon>Embryophyta</taxon>
        <taxon>Tracheophyta</taxon>
        <taxon>Spermatophyta</taxon>
        <taxon>Magnoliopsida</taxon>
        <taxon>eudicotyledons</taxon>
        <taxon>Gunneridae</taxon>
        <taxon>Pentapetalae</taxon>
        <taxon>rosids</taxon>
        <taxon>fabids</taxon>
        <taxon>Fabales</taxon>
        <taxon>Fabaceae</taxon>
        <taxon>Papilionoideae</taxon>
        <taxon>50 kb inversion clade</taxon>
        <taxon>NPAAA clade</taxon>
        <taxon>indigoferoid/millettioid clade</taxon>
        <taxon>Phaseoleae</taxon>
        <taxon>Glycine</taxon>
        <taxon>Glycine subgen. Soja</taxon>
    </lineage>
</organism>
<dbReference type="InterPro" id="IPR012337">
    <property type="entry name" value="RNaseH-like_sf"/>
</dbReference>
<evidence type="ECO:0000256" key="5">
    <source>
        <dbReference type="ARBA" id="ARBA00023125"/>
    </source>
</evidence>
<gene>
    <name evidence="9" type="ORF">GLYMA_09G144100</name>
</gene>
<dbReference type="InterPro" id="IPR025525">
    <property type="entry name" value="hAT-like_transposase_RNase-H"/>
</dbReference>
<protein>
    <recommendedName>
        <fullName evidence="12">hAT-like transposase RNase-H fold domain-containing protein</fullName>
    </recommendedName>
</protein>